<dbReference type="EMBL" id="CAADEW010000070">
    <property type="protein sequence ID" value="VFJ57340.1"/>
    <property type="molecule type" value="Genomic_DNA"/>
</dbReference>
<feature type="region of interest" description="Disordered" evidence="1">
    <location>
        <begin position="1"/>
        <end position="21"/>
    </location>
</feature>
<sequence length="76" mass="8647">MIFHAAGNARQSVQGNGGTFSERHSRNALVRIPYRVLDFGHGRQPCYGSLVLRQSAVKQNNRPEFLDRFVEDFPDN</sequence>
<reference evidence="2" key="1">
    <citation type="submission" date="2019-02" db="EMBL/GenBank/DDBJ databases">
        <authorList>
            <person name="Gruber-Vodicka R. H."/>
            <person name="Seah K. B. B."/>
        </authorList>
    </citation>
    <scope>NUCLEOTIDE SEQUENCE</scope>
    <source>
        <strain evidence="2">BECK_BZ15</strain>
    </source>
</reference>
<evidence type="ECO:0000256" key="1">
    <source>
        <dbReference type="SAM" id="MobiDB-lite"/>
    </source>
</evidence>
<proteinExistence type="predicted"/>
<organism evidence="2">
    <name type="scientific">Candidatus Kentrum sp. FW</name>
    <dbReference type="NCBI Taxonomy" id="2126338"/>
    <lineage>
        <taxon>Bacteria</taxon>
        <taxon>Pseudomonadati</taxon>
        <taxon>Pseudomonadota</taxon>
        <taxon>Gammaproteobacteria</taxon>
        <taxon>Candidatus Kentrum</taxon>
    </lineage>
</organism>
<dbReference type="AlphaFoldDB" id="A0A450STM1"/>
<protein>
    <submittedName>
        <fullName evidence="2">Uncharacterized protein</fullName>
    </submittedName>
</protein>
<gene>
    <name evidence="2" type="ORF">BECKFW1821A_GA0114235_10706</name>
</gene>
<accession>A0A450STM1</accession>
<name>A0A450STM1_9GAMM</name>
<evidence type="ECO:0000313" key="2">
    <source>
        <dbReference type="EMBL" id="VFJ57340.1"/>
    </source>
</evidence>